<sequence>MVVGGGLLDTESHCALLFFRLLFFVNVCRSPTVPSLFYESGDPGNLLRDDEIVEFWFHSNGVSIFTDISVSECTIDRNYLLSSRICNRKTFP</sequence>
<reference evidence="1" key="1">
    <citation type="submission" date="2019-02" db="EMBL/GenBank/DDBJ databases">
        <authorList>
            <person name="Gruber-Vodicka R. H."/>
            <person name="Seah K. B. B."/>
        </authorList>
    </citation>
    <scope>NUCLEOTIDE SEQUENCE</scope>
    <source>
        <strain evidence="1">BECK_BZ131</strain>
    </source>
</reference>
<accession>A0A450TSY9</accession>
<gene>
    <name evidence="1" type="ORF">BECKFW1821C_GA0114237_102836</name>
</gene>
<dbReference type="EMBL" id="CAADFE010000028">
    <property type="protein sequence ID" value="VFJ71736.1"/>
    <property type="molecule type" value="Genomic_DNA"/>
</dbReference>
<dbReference type="AlphaFoldDB" id="A0A450TSY9"/>
<name>A0A450TSY9_9GAMM</name>
<evidence type="ECO:0000313" key="1">
    <source>
        <dbReference type="EMBL" id="VFJ71736.1"/>
    </source>
</evidence>
<protein>
    <submittedName>
        <fullName evidence="1">Uncharacterized protein</fullName>
    </submittedName>
</protein>
<organism evidence="1">
    <name type="scientific">Candidatus Kentrum sp. FW</name>
    <dbReference type="NCBI Taxonomy" id="2126338"/>
    <lineage>
        <taxon>Bacteria</taxon>
        <taxon>Pseudomonadati</taxon>
        <taxon>Pseudomonadota</taxon>
        <taxon>Gammaproteobacteria</taxon>
        <taxon>Candidatus Kentrum</taxon>
    </lineage>
</organism>
<proteinExistence type="predicted"/>